<dbReference type="InterPro" id="IPR015890">
    <property type="entry name" value="Chorismate_C"/>
</dbReference>
<dbReference type="SUPFAM" id="SSF56322">
    <property type="entry name" value="ADC synthase"/>
    <property type="match status" value="1"/>
</dbReference>
<dbReference type="Pfam" id="PF04715">
    <property type="entry name" value="Anth_synt_I_N"/>
    <property type="match status" value="1"/>
</dbReference>
<dbReference type="NCBIfam" id="TIGR00553">
    <property type="entry name" value="pabB"/>
    <property type="match status" value="1"/>
</dbReference>
<feature type="domain" description="Anthranilate synthase component I N-terminal" evidence="4">
    <location>
        <begin position="21"/>
        <end position="161"/>
    </location>
</feature>
<dbReference type="EC" id="2.6.1.85" evidence="1"/>
<reference evidence="5 6" key="2">
    <citation type="submission" date="2020-04" db="EMBL/GenBank/DDBJ databases">
        <title>Complete genome sequence of Alteromonas pelagimontana 5.12T.</title>
        <authorList>
            <person name="Sinha R.K."/>
            <person name="Krishnan K.P."/>
            <person name="Kurian J.P."/>
        </authorList>
    </citation>
    <scope>NUCLEOTIDE SEQUENCE [LARGE SCALE GENOMIC DNA]</scope>
    <source>
        <strain evidence="5 6">5.12</strain>
    </source>
</reference>
<organism evidence="5 6">
    <name type="scientific">Alteromonas pelagimontana</name>
    <dbReference type="NCBI Taxonomy" id="1858656"/>
    <lineage>
        <taxon>Bacteria</taxon>
        <taxon>Pseudomonadati</taxon>
        <taxon>Pseudomonadota</taxon>
        <taxon>Gammaproteobacteria</taxon>
        <taxon>Alteromonadales</taxon>
        <taxon>Alteromonadaceae</taxon>
        <taxon>Alteromonas/Salinimonas group</taxon>
        <taxon>Alteromonas</taxon>
    </lineage>
</organism>
<evidence type="ECO:0000256" key="2">
    <source>
        <dbReference type="ARBA" id="ARBA00022679"/>
    </source>
</evidence>
<dbReference type="EMBL" id="CP052766">
    <property type="protein sequence ID" value="QJR82939.1"/>
    <property type="molecule type" value="Genomic_DNA"/>
</dbReference>
<evidence type="ECO:0000313" key="6">
    <source>
        <dbReference type="Proteomes" id="UP000219285"/>
    </source>
</evidence>
<dbReference type="PANTHER" id="PTHR11236">
    <property type="entry name" value="AMINOBENZOATE/ANTHRANILATE SYNTHASE"/>
    <property type="match status" value="1"/>
</dbReference>
<evidence type="ECO:0000313" key="5">
    <source>
        <dbReference type="EMBL" id="QJR82939.1"/>
    </source>
</evidence>
<keyword evidence="6" id="KW-1185">Reference proteome</keyword>
<sequence>MYARFSKELKISVLPESSGMTLHTLFERIQLQPGSVLLDTANNRSSNSRFNIMLWEPVFLVTAEQGQTLLTDCLEQTTTILEEKPLAAVQRVTDTFFAGVNIEAQSHTYADFLPFLAGAAGLCGYDLGRYYESLPSHALADYACPDMAIGIYPRSLIEDTTTGIIYDCRLTNLSQIEVGNWGISPDSEIAPKTAPFSLTQPWQSNLSKGQYTDALHRIGKYLRAGDCYQVNMAQRFSAPYTGDEWQAYVYLSQQNQAPFSAFVRLAEACVMSISPERFLAVKESQVETKPIKGTRPRYSDPQLDKASAEALLSAEKDRAENLMIVDLLRNDLSKHCKAGSVKVPDLFKLESYAAVHHMVSTVLGELNERSTPLDLLTGAFPGGSITGAPKIRAMEIIDELEPHRRNVYCGSIFYLGFRQDMDSSILIRTLLAENGVLHCWAGGGIVLDSDADAEYQETLDKVSRILPALEKYGA</sequence>
<dbReference type="OrthoDB" id="9803598at2"/>
<dbReference type="GO" id="GO:0046820">
    <property type="term" value="F:4-amino-4-deoxychorismate synthase activity"/>
    <property type="evidence" value="ECO:0007669"/>
    <property type="project" value="UniProtKB-EC"/>
</dbReference>
<dbReference type="InterPro" id="IPR019999">
    <property type="entry name" value="Anth_synth_I-like"/>
</dbReference>
<dbReference type="Proteomes" id="UP000219285">
    <property type="component" value="Chromosome"/>
</dbReference>
<proteinExistence type="predicted"/>
<feature type="domain" description="Chorismate-utilising enzyme C-terminal" evidence="3">
    <location>
        <begin position="208"/>
        <end position="461"/>
    </location>
</feature>
<dbReference type="RefSeq" id="WP_075610067.1">
    <property type="nucleotide sequence ID" value="NZ_CP052766.1"/>
</dbReference>
<accession>A0A6M4MIJ0</accession>
<keyword evidence="2 5" id="KW-0808">Transferase</keyword>
<dbReference type="GO" id="GO:0000162">
    <property type="term" value="P:L-tryptophan biosynthetic process"/>
    <property type="evidence" value="ECO:0007669"/>
    <property type="project" value="TreeGrafter"/>
</dbReference>
<evidence type="ECO:0000259" key="4">
    <source>
        <dbReference type="Pfam" id="PF04715"/>
    </source>
</evidence>
<reference evidence="6" key="1">
    <citation type="submission" date="2014-12" db="EMBL/GenBank/DDBJ databases">
        <title>Complete genome sequence of a multi-drug resistant Klebsiella pneumoniae.</title>
        <authorList>
            <person name="Hua X."/>
            <person name="Chen Q."/>
            <person name="Li X."/>
            <person name="Feng Y."/>
            <person name="Ruan Z."/>
            <person name="Yu Y."/>
        </authorList>
    </citation>
    <scope>NUCLEOTIDE SEQUENCE [LARGE SCALE GENOMIC DNA]</scope>
    <source>
        <strain evidence="6">5.12</strain>
    </source>
</reference>
<dbReference type="KEGG" id="apel:CA267_018400"/>
<evidence type="ECO:0000256" key="1">
    <source>
        <dbReference type="ARBA" id="ARBA00013139"/>
    </source>
</evidence>
<dbReference type="InterPro" id="IPR006805">
    <property type="entry name" value="Anth_synth_I_N"/>
</dbReference>
<dbReference type="InterPro" id="IPR005801">
    <property type="entry name" value="ADC_synthase"/>
</dbReference>
<name>A0A6M4MIJ0_9ALTE</name>
<protein>
    <recommendedName>
        <fullName evidence="1">aminodeoxychorismate synthase</fullName>
        <ecNumber evidence="1">2.6.1.85</ecNumber>
    </recommendedName>
</protein>
<dbReference type="InterPro" id="IPR005802">
    <property type="entry name" value="ADC_synth_comp_1"/>
</dbReference>
<gene>
    <name evidence="5" type="primary">pabB</name>
    <name evidence="5" type="ORF">CA267_018400</name>
</gene>
<dbReference type="GO" id="GO:0009396">
    <property type="term" value="P:folic acid-containing compound biosynthetic process"/>
    <property type="evidence" value="ECO:0007669"/>
    <property type="project" value="InterPro"/>
</dbReference>
<dbReference type="Gene3D" id="3.60.120.10">
    <property type="entry name" value="Anthranilate synthase"/>
    <property type="match status" value="1"/>
</dbReference>
<dbReference type="AlphaFoldDB" id="A0A6M4MIJ0"/>
<evidence type="ECO:0000259" key="3">
    <source>
        <dbReference type="Pfam" id="PF00425"/>
    </source>
</evidence>
<dbReference type="Pfam" id="PF00425">
    <property type="entry name" value="Chorismate_bind"/>
    <property type="match status" value="1"/>
</dbReference>
<keyword evidence="5" id="KW-0032">Aminotransferase</keyword>
<dbReference type="PRINTS" id="PR00095">
    <property type="entry name" value="ANTSNTHASEI"/>
</dbReference>
<dbReference type="PANTHER" id="PTHR11236:SF50">
    <property type="entry name" value="AMINODEOXYCHORISMATE SYNTHASE COMPONENT 1"/>
    <property type="match status" value="1"/>
</dbReference>